<name>A0A845F3I0_9BACL</name>
<evidence type="ECO:0000256" key="1">
    <source>
        <dbReference type="SAM" id="Coils"/>
    </source>
</evidence>
<dbReference type="RefSeq" id="WP_160920953.1">
    <property type="nucleotide sequence ID" value="NZ_WMEY01000007.1"/>
</dbReference>
<sequence length="426" mass="51430">MDEIRMLVNTLSKNEIAAVVWNFRIKVNGFHKNFERVPIEMLRSFLMKELKQGLKLKRKGRKYTTIPEVYEYISFSFLREYPSVEELSLEDLALKLETDLKFSQGAILSLIYTNFRDDYDEYKEIMASNVEENKPLLNGIVNKITIEEKLKTLQGELLSEDDLFNRLKEYISQVKEEAGKEFYEKVYHRVNISGEESFLNELSLTPKDLRHIPILAFLIEKNRYLEVDYNYFLQYVIRIFDDKERAVAFRTIKELEEEVDKKEKEFQKIKEEKERFEEIEKNNNRLKKQYSELKEYNDKLVTRAARLYELQEINEPFLRYFQNLLSKHRARIITSDTEIFHNTEIIDYVEGIQEFHCHRKKKNAQRYQDQTILISRASFVSTPEWIVTKRFFENNKIHYFELSGYDMSDYIKQIVENLHKERMRVY</sequence>
<dbReference type="EMBL" id="WMEY01000007">
    <property type="protein sequence ID" value="MYL65513.1"/>
    <property type="molecule type" value="Genomic_DNA"/>
</dbReference>
<feature type="coiled-coil region" evidence="1">
    <location>
        <begin position="245"/>
        <end position="303"/>
    </location>
</feature>
<accession>A0A845F3I0</accession>
<dbReference type="Proteomes" id="UP000447833">
    <property type="component" value="Unassembled WGS sequence"/>
</dbReference>
<keyword evidence="1" id="KW-0175">Coiled coil</keyword>
<reference evidence="2 3" key="1">
    <citation type="submission" date="2019-11" db="EMBL/GenBank/DDBJ databases">
        <title>Genome sequences of 17 halophilic strains isolated from different environments.</title>
        <authorList>
            <person name="Furrow R.E."/>
        </authorList>
    </citation>
    <scope>NUCLEOTIDE SEQUENCE [LARGE SCALE GENOMIC DNA]</scope>
    <source>
        <strain evidence="2 3">22506_14_FS</strain>
    </source>
</reference>
<protein>
    <submittedName>
        <fullName evidence="2">Uncharacterized protein</fullName>
    </submittedName>
</protein>
<evidence type="ECO:0000313" key="2">
    <source>
        <dbReference type="EMBL" id="MYL65513.1"/>
    </source>
</evidence>
<proteinExistence type="predicted"/>
<dbReference type="AlphaFoldDB" id="A0A845F3I0"/>
<organism evidence="2 3">
    <name type="scientific">Guptibacillus hwajinpoensis</name>
    <dbReference type="NCBI Taxonomy" id="208199"/>
    <lineage>
        <taxon>Bacteria</taxon>
        <taxon>Bacillati</taxon>
        <taxon>Bacillota</taxon>
        <taxon>Bacilli</taxon>
        <taxon>Bacillales</taxon>
        <taxon>Guptibacillaceae</taxon>
        <taxon>Guptibacillus</taxon>
    </lineage>
</organism>
<evidence type="ECO:0000313" key="3">
    <source>
        <dbReference type="Proteomes" id="UP000447833"/>
    </source>
</evidence>
<gene>
    <name evidence="2" type="ORF">GLW07_19325</name>
</gene>
<comment type="caution">
    <text evidence="2">The sequence shown here is derived from an EMBL/GenBank/DDBJ whole genome shotgun (WGS) entry which is preliminary data.</text>
</comment>